<protein>
    <submittedName>
        <fullName evidence="1">Lysogenization regulator HflD</fullName>
    </submittedName>
</protein>
<name>A0A8X8KCD3_ACIFI</name>
<dbReference type="AlphaFoldDB" id="A0A8X8KCD3"/>
<evidence type="ECO:0000313" key="2">
    <source>
        <dbReference type="Proteomes" id="UP000887300"/>
    </source>
</evidence>
<feature type="non-terminal residue" evidence="1">
    <location>
        <position position="1"/>
    </location>
</feature>
<accession>A0A8X8KCD3</accession>
<sequence>RLPATILERRALCREAEELLATHPQLTR</sequence>
<dbReference type="Proteomes" id="UP000887300">
    <property type="component" value="Unassembled WGS sequence"/>
</dbReference>
<dbReference type="EMBL" id="JABBHS010000395">
    <property type="protein sequence ID" value="MBU2724088.1"/>
    <property type="molecule type" value="Genomic_DNA"/>
</dbReference>
<reference evidence="1" key="1">
    <citation type="journal article" date="2021" name="ISME J.">
        <title>Genomic evolution of the class Acidithiobacillia: deep-branching Proteobacteria living in extreme acidic conditions.</title>
        <authorList>
            <person name="Moya-Beltran A."/>
            <person name="Beard S."/>
            <person name="Rojas-Villalobos C."/>
            <person name="Issotta F."/>
            <person name="Gallardo Y."/>
            <person name="Ulloa R."/>
            <person name="Giaveno A."/>
            <person name="Degli Esposti M."/>
            <person name="Johnson D.B."/>
            <person name="Quatrini R."/>
        </authorList>
    </citation>
    <scope>NUCLEOTIDE SEQUENCE</scope>
    <source>
        <strain evidence="1">DSM 583</strain>
    </source>
</reference>
<gene>
    <name evidence="1" type="ORF">HF568_12945</name>
</gene>
<comment type="caution">
    <text evidence="1">The sequence shown here is derived from an EMBL/GenBank/DDBJ whole genome shotgun (WGS) entry which is preliminary data.</text>
</comment>
<proteinExistence type="predicted"/>
<organism evidence="1 2">
    <name type="scientific">Acidithiobacillus ferridurans</name>
    <dbReference type="NCBI Taxonomy" id="1232575"/>
    <lineage>
        <taxon>Bacteria</taxon>
        <taxon>Pseudomonadati</taxon>
        <taxon>Pseudomonadota</taxon>
        <taxon>Acidithiobacillia</taxon>
        <taxon>Acidithiobacillales</taxon>
        <taxon>Acidithiobacillaceae</taxon>
        <taxon>Acidithiobacillus</taxon>
    </lineage>
</organism>
<evidence type="ECO:0000313" key="1">
    <source>
        <dbReference type="EMBL" id="MBU2724088.1"/>
    </source>
</evidence>